<feature type="domain" description="NAD(P)-binding" evidence="1">
    <location>
        <begin position="30"/>
        <end position="340"/>
    </location>
</feature>
<organism evidence="2 3">
    <name type="scientific">Salinimicrobium sediminis</name>
    <dbReference type="NCBI Taxonomy" id="1343891"/>
    <lineage>
        <taxon>Bacteria</taxon>
        <taxon>Pseudomonadati</taxon>
        <taxon>Bacteroidota</taxon>
        <taxon>Flavobacteriia</taxon>
        <taxon>Flavobacteriales</taxon>
        <taxon>Flavobacteriaceae</taxon>
        <taxon>Salinimicrobium</taxon>
    </lineage>
</organism>
<protein>
    <submittedName>
        <fullName evidence="2">CDP-glucose 4,6-dehydratase</fullName>
    </submittedName>
</protein>
<dbReference type="RefSeq" id="WP_097056115.1">
    <property type="nucleotide sequence ID" value="NZ_OCMF01000002.1"/>
</dbReference>
<dbReference type="Gene3D" id="3.90.25.10">
    <property type="entry name" value="UDP-galactose 4-epimerase, domain 1"/>
    <property type="match status" value="1"/>
</dbReference>
<dbReference type="InterPro" id="IPR013445">
    <property type="entry name" value="CDP_4_6_deHydtase"/>
</dbReference>
<accession>A0A285X6B6</accession>
<dbReference type="InterPro" id="IPR036291">
    <property type="entry name" value="NAD(P)-bd_dom_sf"/>
</dbReference>
<gene>
    <name evidence="2" type="ORF">SAMN06296241_1882</name>
</gene>
<sequence length="368" mass="41668">MAKWKSTVESMEIKTVRKVDTGFWKDKKVFVTGHTGFKGSWLSLWLQSMGSSVKGFSLEPPTTPALFNVANIQSGMESEIGDIRNLDAIKKSMTTFNPDILIHMAAQPLVRLSYSNPVETYATNVMGTVNVLEAARTCTNLKAIVSVTTDKCYENKEWLWGYRENEPMGGHDPYSNSKGCAELVSSAYRSSFFKEEGTANLATARAGNVIGGGDWAQDRLIPDILKAFQHNQPVVIRNPLAIRPWQHVLEPLAGYLMLAESLYSENGYDQAWNLGPNDYDCKPVGYIINQMVHLWGNGASWKKDNKENPHEARLLKLDCSKAKAILRWEPQWTVDHTLEKIIEWHKNWVQDNNMNTVCLKEIDEYNNY</sequence>
<dbReference type="NCBIfam" id="TIGR02622">
    <property type="entry name" value="CDP_4_6_dhtase"/>
    <property type="match status" value="1"/>
</dbReference>
<dbReference type="Gene3D" id="3.40.50.720">
    <property type="entry name" value="NAD(P)-binding Rossmann-like Domain"/>
    <property type="match status" value="1"/>
</dbReference>
<dbReference type="InterPro" id="IPR016040">
    <property type="entry name" value="NAD(P)-bd_dom"/>
</dbReference>
<dbReference type="Proteomes" id="UP000219193">
    <property type="component" value="Unassembled WGS sequence"/>
</dbReference>
<dbReference type="AlphaFoldDB" id="A0A285X6B6"/>
<dbReference type="PANTHER" id="PTHR43000">
    <property type="entry name" value="DTDP-D-GLUCOSE 4,6-DEHYDRATASE-RELATED"/>
    <property type="match status" value="1"/>
</dbReference>
<dbReference type="Pfam" id="PF16363">
    <property type="entry name" value="GDP_Man_Dehyd"/>
    <property type="match status" value="1"/>
</dbReference>
<evidence type="ECO:0000313" key="2">
    <source>
        <dbReference type="EMBL" id="SOC80334.1"/>
    </source>
</evidence>
<dbReference type="OrthoDB" id="9779041at2"/>
<dbReference type="CDD" id="cd05252">
    <property type="entry name" value="CDP_GD_SDR_e"/>
    <property type="match status" value="1"/>
</dbReference>
<evidence type="ECO:0000313" key="3">
    <source>
        <dbReference type="Proteomes" id="UP000219193"/>
    </source>
</evidence>
<name>A0A285X6B6_9FLAO</name>
<proteinExistence type="predicted"/>
<reference evidence="3" key="1">
    <citation type="submission" date="2017-09" db="EMBL/GenBank/DDBJ databases">
        <authorList>
            <person name="Varghese N."/>
            <person name="Submissions S."/>
        </authorList>
    </citation>
    <scope>NUCLEOTIDE SEQUENCE [LARGE SCALE GENOMIC DNA]</scope>
    <source>
        <strain evidence="3">CGMCC 1.12641</strain>
    </source>
</reference>
<evidence type="ECO:0000259" key="1">
    <source>
        <dbReference type="Pfam" id="PF16363"/>
    </source>
</evidence>
<dbReference type="SUPFAM" id="SSF51735">
    <property type="entry name" value="NAD(P)-binding Rossmann-fold domains"/>
    <property type="match status" value="1"/>
</dbReference>
<dbReference type="EMBL" id="OCMF01000002">
    <property type="protein sequence ID" value="SOC80334.1"/>
    <property type="molecule type" value="Genomic_DNA"/>
</dbReference>
<keyword evidence="3" id="KW-1185">Reference proteome</keyword>